<dbReference type="GO" id="GO:0015087">
    <property type="term" value="F:cobalt ion transmembrane transporter activity"/>
    <property type="evidence" value="ECO:0007669"/>
    <property type="project" value="TreeGrafter"/>
</dbReference>
<feature type="region of interest" description="Disordered" evidence="5">
    <location>
        <begin position="1"/>
        <end position="28"/>
    </location>
</feature>
<dbReference type="EMBL" id="CALLCH030000011">
    <property type="protein sequence ID" value="CAI4214319.1"/>
    <property type="molecule type" value="Genomic_DNA"/>
</dbReference>
<keyword evidence="8" id="KW-1185">Reference proteome</keyword>
<proteinExistence type="predicted"/>
<dbReference type="GO" id="GO:0000287">
    <property type="term" value="F:magnesium ion binding"/>
    <property type="evidence" value="ECO:0007669"/>
    <property type="project" value="TreeGrafter"/>
</dbReference>
<protein>
    <submittedName>
        <fullName evidence="7">Uncharacterized protein</fullName>
    </submittedName>
</protein>
<keyword evidence="3 6" id="KW-1133">Transmembrane helix</keyword>
<evidence type="ECO:0000256" key="3">
    <source>
        <dbReference type="ARBA" id="ARBA00022989"/>
    </source>
</evidence>
<feature type="region of interest" description="Disordered" evidence="5">
    <location>
        <begin position="91"/>
        <end position="125"/>
    </location>
</feature>
<evidence type="ECO:0000256" key="4">
    <source>
        <dbReference type="ARBA" id="ARBA00023136"/>
    </source>
</evidence>
<dbReference type="PANTHER" id="PTHR46494">
    <property type="entry name" value="CORA FAMILY METAL ION TRANSPORTER (EUROFUNG)"/>
    <property type="match status" value="1"/>
</dbReference>
<dbReference type="AlphaFoldDB" id="A0A9P1H1S3"/>
<dbReference type="Pfam" id="PF01544">
    <property type="entry name" value="CorA"/>
    <property type="match status" value="1"/>
</dbReference>
<dbReference type="GO" id="GO:0050897">
    <property type="term" value="F:cobalt ion binding"/>
    <property type="evidence" value="ECO:0007669"/>
    <property type="project" value="TreeGrafter"/>
</dbReference>
<dbReference type="Proteomes" id="UP000838763">
    <property type="component" value="Unassembled WGS sequence"/>
</dbReference>
<dbReference type="SUPFAM" id="SSF144083">
    <property type="entry name" value="Magnesium transport protein CorA, transmembrane region"/>
    <property type="match status" value="1"/>
</dbReference>
<evidence type="ECO:0000256" key="5">
    <source>
        <dbReference type="SAM" id="MobiDB-lite"/>
    </source>
</evidence>
<dbReference type="Gene3D" id="1.20.58.340">
    <property type="entry name" value="Magnesium transport protein CorA, transmembrane region"/>
    <property type="match status" value="1"/>
</dbReference>
<keyword evidence="2 6" id="KW-0812">Transmembrane</keyword>
<evidence type="ECO:0000256" key="6">
    <source>
        <dbReference type="SAM" id="Phobius"/>
    </source>
</evidence>
<evidence type="ECO:0000313" key="7">
    <source>
        <dbReference type="EMBL" id="CAI4214319.1"/>
    </source>
</evidence>
<comment type="subcellular location">
    <subcellularLocation>
        <location evidence="1">Cell membrane</location>
        <topology evidence="1">Multi-pass membrane protein</topology>
    </subcellularLocation>
</comment>
<evidence type="ECO:0000256" key="2">
    <source>
        <dbReference type="ARBA" id="ARBA00022692"/>
    </source>
</evidence>
<feature type="transmembrane region" description="Helical" evidence="6">
    <location>
        <begin position="571"/>
        <end position="592"/>
    </location>
</feature>
<organism evidence="7 8">
    <name type="scientific">Parascedosporium putredinis</name>
    <dbReference type="NCBI Taxonomy" id="1442378"/>
    <lineage>
        <taxon>Eukaryota</taxon>
        <taxon>Fungi</taxon>
        <taxon>Dikarya</taxon>
        <taxon>Ascomycota</taxon>
        <taxon>Pezizomycotina</taxon>
        <taxon>Sordariomycetes</taxon>
        <taxon>Hypocreomycetidae</taxon>
        <taxon>Microascales</taxon>
        <taxon>Microascaceae</taxon>
        <taxon>Parascedosporium</taxon>
    </lineage>
</organism>
<accession>A0A9P1H1S3</accession>
<keyword evidence="4 6" id="KW-0472">Membrane</keyword>
<dbReference type="InterPro" id="IPR002523">
    <property type="entry name" value="MgTranspt_CorA/ZnTranspt_ZntB"/>
</dbReference>
<dbReference type="InterPro" id="IPR045863">
    <property type="entry name" value="CorA_TM1_TM2"/>
</dbReference>
<name>A0A9P1H1S3_9PEZI</name>
<dbReference type="PANTHER" id="PTHR46494:SF1">
    <property type="entry name" value="CORA FAMILY METAL ION TRANSPORTER (EUROFUNG)"/>
    <property type="match status" value="1"/>
</dbReference>
<reference evidence="7" key="1">
    <citation type="submission" date="2022-11" db="EMBL/GenBank/DDBJ databases">
        <authorList>
            <person name="Scott C."/>
            <person name="Bruce N."/>
        </authorList>
    </citation>
    <scope>NUCLEOTIDE SEQUENCE</scope>
</reference>
<evidence type="ECO:0000313" key="8">
    <source>
        <dbReference type="Proteomes" id="UP000838763"/>
    </source>
</evidence>
<sequence>MPEVVTGDLPLQTGEPENHVRDVTQPAPNPMPFFKWRLRTHPMQRTAEQVDRDLQIVLQQIDHRTVSGTFGWPYNDGFRCSKAELLRRRPLVSPQKERALSPERTGGRSLGGGTEPSAPGTPRVSLWGSTDTICQQILWAGIHSPNDRVGPPRLVIRNFDEIQQAEAASNGNTALTLSWAKCGECAAAKKYQTLAELLSHIQSKHVLAQGAPLRSFDDPFFCYVDPQSITTGGESLVTWKGYMAVNEFIMSMERVAAVSQELVYLVANPSNRFAEDALTPSPLPMSLATAFYHVLASYILLAKHLRLTNALVYSNSSEEAGGDAKAAADTKTLIASASKASLDALEQARSDIILLCHTRREIDGLSVRSVDLQFLVLAVMKNVQRFSVETRSTSACKEYDAQETNTGPSVDIDTMVAYKHYLSVLRFNGRNRPQKRVFLDIQNFHEELHALVHISEVQKKVSGDYLRLLEPGSFRMTSVRRVDQHREECAFWKKADQDLLDRLDQLRVLDEQAHSLRNEVKQAIEIIEEDHGKAIRVFTVVTLFFLPMSFVTSFMGMNTTDIRDMNSDQKLFWVTAVPVTALVIAIAFTYGYGGETISAWWHSYFQPRKKAPAQWSDVVTQKRG</sequence>
<dbReference type="OrthoDB" id="5286874at2759"/>
<comment type="caution">
    <text evidence="7">The sequence shown here is derived from an EMBL/GenBank/DDBJ whole genome shotgun (WGS) entry which is preliminary data.</text>
</comment>
<dbReference type="GO" id="GO:0015095">
    <property type="term" value="F:magnesium ion transmembrane transporter activity"/>
    <property type="evidence" value="ECO:0007669"/>
    <property type="project" value="TreeGrafter"/>
</dbReference>
<dbReference type="GO" id="GO:0005886">
    <property type="term" value="C:plasma membrane"/>
    <property type="evidence" value="ECO:0007669"/>
    <property type="project" value="UniProtKB-SubCell"/>
</dbReference>
<gene>
    <name evidence="7" type="ORF">PPNO1_LOCUS4048</name>
</gene>
<feature type="transmembrane region" description="Helical" evidence="6">
    <location>
        <begin position="537"/>
        <end position="559"/>
    </location>
</feature>
<evidence type="ECO:0000256" key="1">
    <source>
        <dbReference type="ARBA" id="ARBA00004651"/>
    </source>
</evidence>